<organism evidence="2 3">
    <name type="scientific">Companilactobacillus mindensis DSM 14500</name>
    <dbReference type="NCBI Taxonomy" id="1423770"/>
    <lineage>
        <taxon>Bacteria</taxon>
        <taxon>Bacillati</taxon>
        <taxon>Bacillota</taxon>
        <taxon>Bacilli</taxon>
        <taxon>Lactobacillales</taxon>
        <taxon>Lactobacillaceae</taxon>
        <taxon>Companilactobacillus</taxon>
    </lineage>
</organism>
<proteinExistence type="predicted"/>
<dbReference type="Proteomes" id="UP000050872">
    <property type="component" value="Unassembled WGS sequence"/>
</dbReference>
<feature type="compositionally biased region" description="Basic and acidic residues" evidence="1">
    <location>
        <begin position="136"/>
        <end position="155"/>
    </location>
</feature>
<dbReference type="PATRIC" id="fig|1423770.3.peg.1167"/>
<dbReference type="AlphaFoldDB" id="A0A0R1QLY7"/>
<evidence type="ECO:0000256" key="1">
    <source>
        <dbReference type="SAM" id="MobiDB-lite"/>
    </source>
</evidence>
<dbReference type="STRING" id="1423770.FD29_GL001134"/>
<accession>A0A0R1QLY7</accession>
<dbReference type="EMBL" id="AZEZ01000092">
    <property type="protein sequence ID" value="KRL43157.1"/>
    <property type="molecule type" value="Genomic_DNA"/>
</dbReference>
<protein>
    <recommendedName>
        <fullName evidence="4">DUF1149 family protein</fullName>
    </recommendedName>
</protein>
<gene>
    <name evidence="2" type="ORF">FD29_GL001134</name>
</gene>
<name>A0A0R1QLY7_9LACO</name>
<dbReference type="PIRSF" id="PIRSF031568">
    <property type="entry name" value="UCP031568"/>
    <property type="match status" value="1"/>
</dbReference>
<keyword evidence="3" id="KW-1185">Reference proteome</keyword>
<dbReference type="OrthoDB" id="2304456at2"/>
<dbReference type="Gene3D" id="3.10.420.10">
    <property type="entry name" value="SecB-like"/>
    <property type="match status" value="1"/>
</dbReference>
<evidence type="ECO:0000313" key="2">
    <source>
        <dbReference type="EMBL" id="KRL43157.1"/>
    </source>
</evidence>
<sequence>MKIIKGEVSVQAFHYDVESPKADAKTNLNISIEHPDLKGEDGQPLNEEKGKILQVVVPFDIHMENAPFKVSGLIGQVVQPVGFHGEIQDLDAKQVQQLSRPVIEYIETLTYQVTSVTLNHGVSLNFNDNPQFTPNEEVKKLRAEENNKEDNKEDK</sequence>
<dbReference type="RefSeq" id="WP_057888515.1">
    <property type="nucleotide sequence ID" value="NZ_AZEZ01000092.1"/>
</dbReference>
<feature type="region of interest" description="Disordered" evidence="1">
    <location>
        <begin position="128"/>
        <end position="155"/>
    </location>
</feature>
<dbReference type="InterPro" id="IPR009530">
    <property type="entry name" value="DUF1149"/>
</dbReference>
<reference evidence="2 3" key="1">
    <citation type="journal article" date="2015" name="Genome Announc.">
        <title>Expanding the biotechnology potential of lactobacilli through comparative genomics of 213 strains and associated genera.</title>
        <authorList>
            <person name="Sun Z."/>
            <person name="Harris H.M."/>
            <person name="McCann A."/>
            <person name="Guo C."/>
            <person name="Argimon S."/>
            <person name="Zhang W."/>
            <person name="Yang X."/>
            <person name="Jeffery I.B."/>
            <person name="Cooney J.C."/>
            <person name="Kagawa T.F."/>
            <person name="Liu W."/>
            <person name="Song Y."/>
            <person name="Salvetti E."/>
            <person name="Wrobel A."/>
            <person name="Rasinkangas P."/>
            <person name="Parkhill J."/>
            <person name="Rea M.C."/>
            <person name="O'Sullivan O."/>
            <person name="Ritari J."/>
            <person name="Douillard F.P."/>
            <person name="Paul Ross R."/>
            <person name="Yang R."/>
            <person name="Briner A.E."/>
            <person name="Felis G.E."/>
            <person name="de Vos W.M."/>
            <person name="Barrangou R."/>
            <person name="Klaenhammer T.R."/>
            <person name="Caufield P.W."/>
            <person name="Cui Y."/>
            <person name="Zhang H."/>
            <person name="O'Toole P.W."/>
        </authorList>
    </citation>
    <scope>NUCLEOTIDE SEQUENCE [LARGE SCALE GENOMIC DNA]</scope>
    <source>
        <strain evidence="2 3">DSM 14500</strain>
    </source>
</reference>
<comment type="caution">
    <text evidence="2">The sequence shown here is derived from an EMBL/GenBank/DDBJ whole genome shotgun (WGS) entry which is preliminary data.</text>
</comment>
<dbReference type="SUPFAM" id="SSF54611">
    <property type="entry name" value="SecB-like"/>
    <property type="match status" value="1"/>
</dbReference>
<dbReference type="InterPro" id="IPR035958">
    <property type="entry name" value="SecB-like_sf"/>
</dbReference>
<evidence type="ECO:0000313" key="3">
    <source>
        <dbReference type="Proteomes" id="UP000050872"/>
    </source>
</evidence>
<evidence type="ECO:0008006" key="4">
    <source>
        <dbReference type="Google" id="ProtNLM"/>
    </source>
</evidence>
<dbReference type="Pfam" id="PF06619">
    <property type="entry name" value="DUF1149"/>
    <property type="match status" value="1"/>
</dbReference>